<dbReference type="PANTHER" id="PTHR31942">
    <property type="entry name" value="MLO-LIKE PROTEIN 1"/>
    <property type="match status" value="1"/>
</dbReference>
<evidence type="ECO:0000256" key="1">
    <source>
        <dbReference type="ARBA" id="ARBA00004141"/>
    </source>
</evidence>
<sequence length="501" mass="57539">MAEGLEGHGGGGGEEVDTKLEFTPTWIVAGVCSLIILVSLSAERYLHHLGMVLKHKNQKPLYNALQKVKEELMLLGFISLLLTVFQHAIQNLCIPKNWTLHMLPCKRQKGHHHPGEGHHHVQLSTEFLHAGRRFLAEELSHCALENKVPILSLEAIHQLHIFIFVLAVTHVTFSAFTVLLGGAKIHEWKHWEETIQKEIAKDATKNGKQVHQFQFLLERVKSINKNSVSVTWLHSFIKQFHWTVTKSDYITLRLIFIKTHCSGNPKFDFHKYMIRAFESDFKQVVGTSWYLWLYVVIFLLLNVDGWHTYLWIAFAPLFLLLVVGTKLEHVIAELAHNVADKYFSVGGDLVVVPSDEYFWFHRPKLLLYMIHFILFQNAYDIAFLFWLFIPDGFDACSMDHVGYAIPRLLIGVIIQLLCSYSTLPLYAIVTQMGTHFKQTVFEENVRESLVTWAQNAKKQQSVRVNSQRADSSLEVTESPRTPETTKLTQLTETLMEEGKTS</sequence>
<dbReference type="Pfam" id="PF03094">
    <property type="entry name" value="Mlo"/>
    <property type="match status" value="1"/>
</dbReference>
<evidence type="ECO:0000256" key="2">
    <source>
        <dbReference type="ARBA" id="ARBA00006574"/>
    </source>
</evidence>
<evidence type="ECO:0000256" key="8">
    <source>
        <dbReference type="RuleBase" id="RU280816"/>
    </source>
</evidence>
<feature type="transmembrane region" description="Helical" evidence="10">
    <location>
        <begin position="159"/>
        <end position="180"/>
    </location>
</feature>
<comment type="function">
    <text evidence="8">May be involved in modulation of pathogen defense and leaf cell death.</text>
</comment>
<feature type="transmembrane region" description="Helical" evidence="10">
    <location>
        <begin position="26"/>
        <end position="46"/>
    </location>
</feature>
<evidence type="ECO:0000256" key="7">
    <source>
        <dbReference type="ARBA" id="ARBA00023265"/>
    </source>
</evidence>
<keyword evidence="3 8" id="KW-0812">Transmembrane</keyword>
<feature type="compositionally biased region" description="Polar residues" evidence="9">
    <location>
        <begin position="463"/>
        <end position="479"/>
    </location>
</feature>
<dbReference type="Proteomes" id="UP000734854">
    <property type="component" value="Unassembled WGS sequence"/>
</dbReference>
<comment type="domain">
    <text evidence="8">The C-terminus contains a calmodulin-binding domain, which binds calmodulin in a calcium-dependent fashion.</text>
</comment>
<dbReference type="EMBL" id="JACMSC010000005">
    <property type="protein sequence ID" value="KAG6522921.1"/>
    <property type="molecule type" value="Genomic_DNA"/>
</dbReference>
<dbReference type="AlphaFoldDB" id="A0A8J5HYR3"/>
<dbReference type="GO" id="GO:0005516">
    <property type="term" value="F:calmodulin binding"/>
    <property type="evidence" value="ECO:0007669"/>
    <property type="project" value="UniProtKB-KW"/>
</dbReference>
<dbReference type="GO" id="GO:0016020">
    <property type="term" value="C:membrane"/>
    <property type="evidence" value="ECO:0007669"/>
    <property type="project" value="UniProtKB-SubCell"/>
</dbReference>
<keyword evidence="6 8" id="KW-0472">Membrane</keyword>
<protein>
    <recommendedName>
        <fullName evidence="8">MLO-like protein</fullName>
    </recommendedName>
</protein>
<keyword evidence="8" id="KW-0112">Calmodulin-binding</keyword>
<evidence type="ECO:0000313" key="12">
    <source>
        <dbReference type="Proteomes" id="UP000734854"/>
    </source>
</evidence>
<comment type="similarity">
    <text evidence="2 8">Belongs to the MLO family.</text>
</comment>
<keyword evidence="7 8" id="KW-0568">Pathogenesis-related protein</keyword>
<evidence type="ECO:0000256" key="9">
    <source>
        <dbReference type="SAM" id="MobiDB-lite"/>
    </source>
</evidence>
<feature type="transmembrane region" description="Helical" evidence="10">
    <location>
        <begin position="72"/>
        <end position="89"/>
    </location>
</feature>
<evidence type="ECO:0000313" key="11">
    <source>
        <dbReference type="EMBL" id="KAG6522921.1"/>
    </source>
</evidence>
<evidence type="ECO:0000256" key="4">
    <source>
        <dbReference type="ARBA" id="ARBA00022821"/>
    </source>
</evidence>
<feature type="region of interest" description="Disordered" evidence="9">
    <location>
        <begin position="463"/>
        <end position="501"/>
    </location>
</feature>
<feature type="compositionally biased region" description="Low complexity" evidence="9">
    <location>
        <begin position="481"/>
        <end position="493"/>
    </location>
</feature>
<organism evidence="11 12">
    <name type="scientific">Zingiber officinale</name>
    <name type="common">Ginger</name>
    <name type="synonym">Amomum zingiber</name>
    <dbReference type="NCBI Taxonomy" id="94328"/>
    <lineage>
        <taxon>Eukaryota</taxon>
        <taxon>Viridiplantae</taxon>
        <taxon>Streptophyta</taxon>
        <taxon>Embryophyta</taxon>
        <taxon>Tracheophyta</taxon>
        <taxon>Spermatophyta</taxon>
        <taxon>Magnoliopsida</taxon>
        <taxon>Liliopsida</taxon>
        <taxon>Zingiberales</taxon>
        <taxon>Zingiberaceae</taxon>
        <taxon>Zingiber</taxon>
    </lineage>
</organism>
<comment type="caution">
    <text evidence="11">The sequence shown here is derived from an EMBL/GenBank/DDBJ whole genome shotgun (WGS) entry which is preliminary data.</text>
</comment>
<feature type="transmembrane region" description="Helical" evidence="10">
    <location>
        <begin position="309"/>
        <end position="327"/>
    </location>
</feature>
<reference evidence="11 12" key="1">
    <citation type="submission" date="2020-08" db="EMBL/GenBank/DDBJ databases">
        <title>Plant Genome Project.</title>
        <authorList>
            <person name="Zhang R.-G."/>
        </authorList>
    </citation>
    <scope>NUCLEOTIDE SEQUENCE [LARGE SCALE GENOMIC DNA]</scope>
    <source>
        <tissue evidence="11">Rhizome</tissue>
    </source>
</reference>
<keyword evidence="4 8" id="KW-0611">Plant defense</keyword>
<evidence type="ECO:0000256" key="10">
    <source>
        <dbReference type="SAM" id="Phobius"/>
    </source>
</evidence>
<feature type="transmembrane region" description="Helical" evidence="10">
    <location>
        <begin position="408"/>
        <end position="429"/>
    </location>
</feature>
<dbReference type="GO" id="GO:0006952">
    <property type="term" value="P:defense response"/>
    <property type="evidence" value="ECO:0007669"/>
    <property type="project" value="UniProtKB-KW"/>
</dbReference>
<dbReference type="PANTHER" id="PTHR31942:SF52">
    <property type="entry name" value="MLO-LIKE PROTEIN 1"/>
    <property type="match status" value="1"/>
</dbReference>
<keyword evidence="12" id="KW-1185">Reference proteome</keyword>
<keyword evidence="5 8" id="KW-1133">Transmembrane helix</keyword>
<name>A0A8J5HYR3_ZINOF</name>
<evidence type="ECO:0000256" key="5">
    <source>
        <dbReference type="ARBA" id="ARBA00022989"/>
    </source>
</evidence>
<dbReference type="InterPro" id="IPR004326">
    <property type="entry name" value="Mlo"/>
</dbReference>
<proteinExistence type="inferred from homology"/>
<dbReference type="OrthoDB" id="1388414at2759"/>
<gene>
    <name evidence="8" type="primary">MLO</name>
    <name evidence="11" type="ORF">ZIOFF_020077</name>
</gene>
<feature type="transmembrane region" description="Helical" evidence="10">
    <location>
        <begin position="284"/>
        <end position="303"/>
    </location>
</feature>
<comment type="subcellular location">
    <subcellularLocation>
        <location evidence="1 8">Membrane</location>
        <topology evidence="1 8">Multi-pass membrane protein</topology>
    </subcellularLocation>
</comment>
<evidence type="ECO:0000256" key="3">
    <source>
        <dbReference type="ARBA" id="ARBA00022692"/>
    </source>
</evidence>
<feature type="transmembrane region" description="Helical" evidence="10">
    <location>
        <begin position="365"/>
        <end position="388"/>
    </location>
</feature>
<evidence type="ECO:0000256" key="6">
    <source>
        <dbReference type="ARBA" id="ARBA00023136"/>
    </source>
</evidence>
<accession>A0A8J5HYR3</accession>